<evidence type="ECO:0000313" key="2">
    <source>
        <dbReference type="Proteomes" id="UP000037035"/>
    </source>
</evidence>
<comment type="caution">
    <text evidence="1">The sequence shown here is derived from an EMBL/GenBank/DDBJ whole genome shotgun (WGS) entry which is preliminary data.</text>
</comment>
<keyword evidence="2" id="KW-1185">Reference proteome</keyword>
<accession>A0A0L6VHE0</accession>
<reference evidence="1 2" key="1">
    <citation type="submission" date="2015-08" db="EMBL/GenBank/DDBJ databases">
        <title>Next Generation Sequencing and Analysis of the Genome of Puccinia sorghi L Schw, the Causal Agent of Maize Common Rust.</title>
        <authorList>
            <person name="Rochi L."/>
            <person name="Burguener G."/>
            <person name="Darino M."/>
            <person name="Turjanski A."/>
            <person name="Kreff E."/>
            <person name="Dieguez M.J."/>
            <person name="Sacco F."/>
        </authorList>
    </citation>
    <scope>NUCLEOTIDE SEQUENCE [LARGE SCALE GENOMIC DNA]</scope>
    <source>
        <strain evidence="1 2">RO10H11247</strain>
    </source>
</reference>
<evidence type="ECO:0000313" key="1">
    <source>
        <dbReference type="EMBL" id="KNZ59972.1"/>
    </source>
</evidence>
<organism evidence="1 2">
    <name type="scientific">Puccinia sorghi</name>
    <dbReference type="NCBI Taxonomy" id="27349"/>
    <lineage>
        <taxon>Eukaryota</taxon>
        <taxon>Fungi</taxon>
        <taxon>Dikarya</taxon>
        <taxon>Basidiomycota</taxon>
        <taxon>Pucciniomycotina</taxon>
        <taxon>Pucciniomycetes</taxon>
        <taxon>Pucciniales</taxon>
        <taxon>Pucciniaceae</taxon>
        <taxon>Puccinia</taxon>
    </lineage>
</organism>
<gene>
    <name evidence="1" type="ORF">VP01_1633g2</name>
</gene>
<name>A0A0L6VHE0_9BASI</name>
<protein>
    <submittedName>
        <fullName evidence="1">Uncharacterized protein</fullName>
    </submittedName>
</protein>
<proteinExistence type="predicted"/>
<sequence>MIMELLTPAPQTIWLHLMELWWRPMNITYFPNVDLNDVVLVIKDIHFFLSSTFIPSSACSAALKVSGNWQQSLQWHNWLGHDQVIKDYLRSFVPSFDIRTWVPFFCETVKFHPTTKPRRAALKSEHPSNNKCDLVVSDVLGPVNPADIFGKLQHSLKIIKTQAGVPKLFCCDNAKEYTKGYFVNSDYLRPCGPLLTNQRSSYTISCLIHRLMAKILWNSGRDENLRLIISIPLGLIGHMCMMARDGDSGMVNPNNLYLTYEPRATPTQATNKGSVDFMLNLSFQLGKHAKRLELWDWWKKLCLEELNYVKEFNVWEVLEEDPQLKIAGSCSICGSGIYQRIGCRLLICNICADSITIHYNFFFLIDEDVYVQPPGELFPEFKGKFLKLKKVLYGNKQALYCRKKNRLSR</sequence>
<dbReference type="AlphaFoldDB" id="A0A0L6VHE0"/>
<dbReference type="Proteomes" id="UP000037035">
    <property type="component" value="Unassembled WGS sequence"/>
</dbReference>
<dbReference type="VEuPathDB" id="FungiDB:VP01_1633g2"/>
<dbReference type="EMBL" id="LAVV01006430">
    <property type="protein sequence ID" value="KNZ59972.1"/>
    <property type="molecule type" value="Genomic_DNA"/>
</dbReference>